<keyword evidence="2" id="KW-0472">Membrane</keyword>
<feature type="transmembrane region" description="Helical" evidence="2">
    <location>
        <begin position="32"/>
        <end position="55"/>
    </location>
</feature>
<keyword evidence="2" id="KW-0812">Transmembrane</keyword>
<reference evidence="4 5" key="1">
    <citation type="submission" date="2018-08" db="EMBL/GenBank/DDBJ databases">
        <title>Hydrogenophaga sp. LA-38 isolated from sludge.</title>
        <authorList>
            <person name="Im W.-T."/>
        </authorList>
    </citation>
    <scope>NUCLEOTIDE SEQUENCE [LARGE SCALE GENOMIC DNA]</scope>
    <source>
        <strain evidence="4 5">LA-38</strain>
    </source>
</reference>
<dbReference type="AlphaFoldDB" id="A0A372EGN5"/>
<keyword evidence="5" id="KW-1185">Reference proteome</keyword>
<keyword evidence="2" id="KW-1133">Transmembrane helix</keyword>
<evidence type="ECO:0000256" key="1">
    <source>
        <dbReference type="SAM" id="MobiDB-lite"/>
    </source>
</evidence>
<accession>A0A372EGN5</accession>
<dbReference type="Pfam" id="PF07695">
    <property type="entry name" value="7TMR-DISM_7TM"/>
    <property type="match status" value="1"/>
</dbReference>
<feature type="domain" description="7TM-DISM receptor extracellular" evidence="3">
    <location>
        <begin position="34"/>
        <end position="91"/>
    </location>
</feature>
<gene>
    <name evidence="4" type="ORF">DY262_15525</name>
</gene>
<comment type="caution">
    <text evidence="4">The sequence shown here is derived from an EMBL/GenBank/DDBJ whole genome shotgun (WGS) entry which is preliminary data.</text>
</comment>
<dbReference type="Proteomes" id="UP000261931">
    <property type="component" value="Unassembled WGS sequence"/>
</dbReference>
<evidence type="ECO:0000313" key="5">
    <source>
        <dbReference type="Proteomes" id="UP000261931"/>
    </source>
</evidence>
<evidence type="ECO:0000259" key="3">
    <source>
        <dbReference type="Pfam" id="PF07695"/>
    </source>
</evidence>
<feature type="region of interest" description="Disordered" evidence="1">
    <location>
        <begin position="216"/>
        <end position="244"/>
    </location>
</feature>
<dbReference type="EMBL" id="QVLS01000010">
    <property type="protein sequence ID" value="RFP77612.1"/>
    <property type="molecule type" value="Genomic_DNA"/>
</dbReference>
<dbReference type="InterPro" id="IPR011623">
    <property type="entry name" value="7TMR_DISM_rcpt_extracell_dom1"/>
</dbReference>
<organism evidence="4 5">
    <name type="scientific">Hydrogenophaga borbori</name>
    <dbReference type="NCBI Taxonomy" id="2294117"/>
    <lineage>
        <taxon>Bacteria</taxon>
        <taxon>Pseudomonadati</taxon>
        <taxon>Pseudomonadota</taxon>
        <taxon>Betaproteobacteria</taxon>
        <taxon>Burkholderiales</taxon>
        <taxon>Comamonadaceae</taxon>
        <taxon>Hydrogenophaga</taxon>
    </lineage>
</organism>
<evidence type="ECO:0000256" key="2">
    <source>
        <dbReference type="SAM" id="Phobius"/>
    </source>
</evidence>
<feature type="transmembrane region" description="Helical" evidence="2">
    <location>
        <begin position="61"/>
        <end position="88"/>
    </location>
</feature>
<evidence type="ECO:0000313" key="4">
    <source>
        <dbReference type="EMBL" id="RFP77612.1"/>
    </source>
</evidence>
<feature type="region of interest" description="Disordered" evidence="1">
    <location>
        <begin position="1"/>
        <end position="27"/>
    </location>
</feature>
<feature type="compositionally biased region" description="Basic residues" evidence="1">
    <location>
        <begin position="13"/>
        <end position="27"/>
    </location>
</feature>
<proteinExistence type="predicted"/>
<protein>
    <submittedName>
        <fullName evidence="4">Membrane protein</fullName>
    </submittedName>
</protein>
<name>A0A372EGN5_9BURK</name>
<sequence length="244" mass="26683">MGADARRPSGRAGRGRAGPHPRHAARQPRTRAHVLLGGYFGLLAGLLAYNGFLALRLRDPAYGYCIAFGIGLGVFQLSSTGFGPSFLWSRHARMGVLPPLMAAITLDLQQPLYALSLATESLARQNTQPMPSQALTQMRSALFSADELMASLAMNVRLDRENLLPEFEVFSVQSMLERIDALFATRAQQAGLRWRVPPSWRRPCIEQAFRRCRFSAARRRAPPSSPAGAGPARARRASRGTSGP</sequence>